<reference evidence="1" key="2">
    <citation type="submission" date="2023-04" db="EMBL/GenBank/DDBJ databases">
        <authorList>
            <person name="Bruccoleri R.E."/>
            <person name="Oakeley E.J."/>
            <person name="Faust A.-M."/>
            <person name="Dessus-Babus S."/>
            <person name="Altorfer M."/>
            <person name="Burckhardt D."/>
            <person name="Oertli M."/>
            <person name="Naumann U."/>
            <person name="Petersen F."/>
            <person name="Wong J."/>
        </authorList>
    </citation>
    <scope>NUCLEOTIDE SEQUENCE</scope>
    <source>
        <strain evidence="1">GSM-AAB239-AS_SAM_17_03QT</strain>
        <tissue evidence="1">Leaf</tissue>
    </source>
</reference>
<evidence type="ECO:0000313" key="1">
    <source>
        <dbReference type="EMBL" id="KAJ6843977.1"/>
    </source>
</evidence>
<name>A0AAX6HTR8_IRIPA</name>
<accession>A0AAX6HTR8</accession>
<keyword evidence="2" id="KW-1185">Reference proteome</keyword>
<evidence type="ECO:0000313" key="2">
    <source>
        <dbReference type="Proteomes" id="UP001140949"/>
    </source>
</evidence>
<sequence>MTRVVSSSARFDMLEESLIPASSLMDSLRSRVPIKAFPSASTRWHCCRIFDSPAIADGGDPSNS</sequence>
<dbReference type="Proteomes" id="UP001140949">
    <property type="component" value="Unassembled WGS sequence"/>
</dbReference>
<gene>
    <name evidence="1" type="ORF">M6B38_294610</name>
</gene>
<proteinExistence type="predicted"/>
<dbReference type="AlphaFoldDB" id="A0AAX6HTR8"/>
<comment type="caution">
    <text evidence="1">The sequence shown here is derived from an EMBL/GenBank/DDBJ whole genome shotgun (WGS) entry which is preliminary data.</text>
</comment>
<reference evidence="1" key="1">
    <citation type="journal article" date="2023" name="GigaByte">
        <title>Genome assembly of the bearded iris, Iris pallida Lam.</title>
        <authorList>
            <person name="Bruccoleri R.E."/>
            <person name="Oakeley E.J."/>
            <person name="Faust A.M.E."/>
            <person name="Altorfer M."/>
            <person name="Dessus-Babus S."/>
            <person name="Burckhardt D."/>
            <person name="Oertli M."/>
            <person name="Naumann U."/>
            <person name="Petersen F."/>
            <person name="Wong J."/>
        </authorList>
    </citation>
    <scope>NUCLEOTIDE SEQUENCE</scope>
    <source>
        <strain evidence="1">GSM-AAB239-AS_SAM_17_03QT</strain>
    </source>
</reference>
<protein>
    <submittedName>
        <fullName evidence="1">12-oxophytodienoate reductase 5</fullName>
    </submittedName>
</protein>
<organism evidence="1 2">
    <name type="scientific">Iris pallida</name>
    <name type="common">Sweet iris</name>
    <dbReference type="NCBI Taxonomy" id="29817"/>
    <lineage>
        <taxon>Eukaryota</taxon>
        <taxon>Viridiplantae</taxon>
        <taxon>Streptophyta</taxon>
        <taxon>Embryophyta</taxon>
        <taxon>Tracheophyta</taxon>
        <taxon>Spermatophyta</taxon>
        <taxon>Magnoliopsida</taxon>
        <taxon>Liliopsida</taxon>
        <taxon>Asparagales</taxon>
        <taxon>Iridaceae</taxon>
        <taxon>Iridoideae</taxon>
        <taxon>Irideae</taxon>
        <taxon>Iris</taxon>
    </lineage>
</organism>
<dbReference type="EMBL" id="JANAVB010006799">
    <property type="protein sequence ID" value="KAJ6843977.1"/>
    <property type="molecule type" value="Genomic_DNA"/>
</dbReference>